<keyword evidence="4" id="KW-0804">Transcription</keyword>
<evidence type="ECO:0000256" key="1">
    <source>
        <dbReference type="ARBA" id="ARBA00023015"/>
    </source>
</evidence>
<accession>A0ABS9TWF8</accession>
<dbReference type="Pfam" id="PF04539">
    <property type="entry name" value="Sigma70_r3"/>
    <property type="match status" value="1"/>
</dbReference>
<evidence type="ECO:0000313" key="10">
    <source>
        <dbReference type="Proteomes" id="UP001202922"/>
    </source>
</evidence>
<evidence type="ECO:0000259" key="7">
    <source>
        <dbReference type="Pfam" id="PF04542"/>
    </source>
</evidence>
<dbReference type="InterPro" id="IPR007627">
    <property type="entry name" value="RNA_pol_sigma70_r2"/>
</dbReference>
<keyword evidence="10" id="KW-1185">Reference proteome</keyword>
<dbReference type="InterPro" id="IPR007624">
    <property type="entry name" value="RNA_pol_sigma70_r3"/>
</dbReference>
<dbReference type="Gene3D" id="1.20.120.1810">
    <property type="match status" value="1"/>
</dbReference>
<dbReference type="InterPro" id="IPR007630">
    <property type="entry name" value="RNA_pol_sigma70_r4"/>
</dbReference>
<protein>
    <submittedName>
        <fullName evidence="9">Sigma-70 family RNA polymerase sigma factor</fullName>
    </submittedName>
</protein>
<keyword evidence="3" id="KW-0238">DNA-binding</keyword>
<feature type="domain" description="RNA polymerase sigma-70 region 2" evidence="7">
    <location>
        <begin position="26"/>
        <end position="94"/>
    </location>
</feature>
<reference evidence="9 10" key="1">
    <citation type="submission" date="2022-03" db="EMBL/GenBank/DDBJ databases">
        <title>Sinomonas sp. isolated from a soil.</title>
        <authorList>
            <person name="Han J."/>
            <person name="Kim D.-U."/>
        </authorList>
    </citation>
    <scope>NUCLEOTIDE SEQUENCE [LARGE SCALE GENOMIC DNA]</scope>
    <source>
        <strain evidence="9 10">5-5</strain>
    </source>
</reference>
<organism evidence="9 10">
    <name type="scientific">Sinomonas terrae</name>
    <dbReference type="NCBI Taxonomy" id="2908838"/>
    <lineage>
        <taxon>Bacteria</taxon>
        <taxon>Bacillati</taxon>
        <taxon>Actinomycetota</taxon>
        <taxon>Actinomycetes</taxon>
        <taxon>Micrococcales</taxon>
        <taxon>Micrococcaceae</taxon>
        <taxon>Sinomonas</taxon>
    </lineage>
</organism>
<dbReference type="InterPro" id="IPR013324">
    <property type="entry name" value="RNA_pol_sigma_r3/r4-like"/>
</dbReference>
<evidence type="ECO:0000256" key="4">
    <source>
        <dbReference type="ARBA" id="ARBA00023163"/>
    </source>
</evidence>
<gene>
    <name evidence="9" type="ORF">L0M17_01905</name>
</gene>
<keyword evidence="2" id="KW-0731">Sigma factor</keyword>
<feature type="domain" description="RNA polymerase sigma-70 region 3" evidence="6">
    <location>
        <begin position="104"/>
        <end position="146"/>
    </location>
</feature>
<evidence type="ECO:0000259" key="8">
    <source>
        <dbReference type="Pfam" id="PF04545"/>
    </source>
</evidence>
<sequence length="258" mass="28468">MPSTRAEDGPGPECAPDLTAADRAELVLRHLGLADSLARRHAVRGHDLADLVQVARLGLLSAASRYDAGEGEFVSFAVPTILGEIRHYVRDYSWVVRPPRGIQELRLRVNGARVDLEQALGREPTTAEIAEHLDLTLAEVAEAVVADAALVPHPLAGGEEDDGAPEMGVLDPGFREAELRVMVENILQDVSARERQLLHLRFVREMSQKEIAGELGVSQMQVSRLLRKVLQRLRERLGKEPRLDGPPSEVQPEEQDSW</sequence>
<keyword evidence="1" id="KW-0805">Transcription regulation</keyword>
<dbReference type="Pfam" id="PF04545">
    <property type="entry name" value="Sigma70_r4"/>
    <property type="match status" value="1"/>
</dbReference>
<dbReference type="NCBIfam" id="TIGR02937">
    <property type="entry name" value="sigma70-ECF"/>
    <property type="match status" value="1"/>
</dbReference>
<evidence type="ECO:0000313" key="9">
    <source>
        <dbReference type="EMBL" id="MCH6468751.1"/>
    </source>
</evidence>
<dbReference type="Pfam" id="PF04542">
    <property type="entry name" value="Sigma70_r2"/>
    <property type="match status" value="1"/>
</dbReference>
<feature type="region of interest" description="Disordered" evidence="5">
    <location>
        <begin position="237"/>
        <end position="258"/>
    </location>
</feature>
<dbReference type="PANTHER" id="PTHR30385:SF4">
    <property type="entry name" value="RNA POLYMERASE SIGMA-E FACTOR"/>
    <property type="match status" value="1"/>
</dbReference>
<dbReference type="PANTHER" id="PTHR30385">
    <property type="entry name" value="SIGMA FACTOR F FLAGELLAR"/>
    <property type="match status" value="1"/>
</dbReference>
<dbReference type="InterPro" id="IPR036388">
    <property type="entry name" value="WH-like_DNA-bd_sf"/>
</dbReference>
<comment type="caution">
    <text evidence="9">The sequence shown here is derived from an EMBL/GenBank/DDBJ whole genome shotgun (WGS) entry which is preliminary data.</text>
</comment>
<evidence type="ECO:0000259" key="6">
    <source>
        <dbReference type="Pfam" id="PF04539"/>
    </source>
</evidence>
<dbReference type="Proteomes" id="UP001202922">
    <property type="component" value="Unassembled WGS sequence"/>
</dbReference>
<evidence type="ECO:0000256" key="2">
    <source>
        <dbReference type="ARBA" id="ARBA00023082"/>
    </source>
</evidence>
<dbReference type="SUPFAM" id="SSF88946">
    <property type="entry name" value="Sigma2 domain of RNA polymerase sigma factors"/>
    <property type="match status" value="1"/>
</dbReference>
<dbReference type="InterPro" id="IPR000943">
    <property type="entry name" value="RNA_pol_sigma70"/>
</dbReference>
<evidence type="ECO:0000256" key="3">
    <source>
        <dbReference type="ARBA" id="ARBA00023125"/>
    </source>
</evidence>
<evidence type="ECO:0000256" key="5">
    <source>
        <dbReference type="SAM" id="MobiDB-lite"/>
    </source>
</evidence>
<feature type="domain" description="RNA polymerase sigma-70 region 4" evidence="8">
    <location>
        <begin position="187"/>
        <end position="235"/>
    </location>
</feature>
<dbReference type="EMBL" id="JAKZBV010000001">
    <property type="protein sequence ID" value="MCH6468751.1"/>
    <property type="molecule type" value="Genomic_DNA"/>
</dbReference>
<dbReference type="SUPFAM" id="SSF88659">
    <property type="entry name" value="Sigma3 and sigma4 domains of RNA polymerase sigma factors"/>
    <property type="match status" value="2"/>
</dbReference>
<dbReference type="PRINTS" id="PR00046">
    <property type="entry name" value="SIGMA70FCT"/>
</dbReference>
<dbReference type="RefSeq" id="WP_241050714.1">
    <property type="nucleotide sequence ID" value="NZ_JAKZBV010000001.1"/>
</dbReference>
<name>A0ABS9TWF8_9MICC</name>
<dbReference type="InterPro" id="IPR014284">
    <property type="entry name" value="RNA_pol_sigma-70_dom"/>
</dbReference>
<dbReference type="Gene3D" id="1.10.10.10">
    <property type="entry name" value="Winged helix-like DNA-binding domain superfamily/Winged helix DNA-binding domain"/>
    <property type="match status" value="2"/>
</dbReference>
<proteinExistence type="predicted"/>
<dbReference type="InterPro" id="IPR013325">
    <property type="entry name" value="RNA_pol_sigma_r2"/>
</dbReference>
<dbReference type="CDD" id="cd06171">
    <property type="entry name" value="Sigma70_r4"/>
    <property type="match status" value="1"/>
</dbReference>